<organism evidence="2 3">
    <name type="scientific">Methanorbis rubei</name>
    <dbReference type="NCBI Taxonomy" id="3028300"/>
    <lineage>
        <taxon>Archaea</taxon>
        <taxon>Methanobacteriati</taxon>
        <taxon>Methanobacteriota</taxon>
        <taxon>Stenosarchaea group</taxon>
        <taxon>Methanomicrobia</taxon>
        <taxon>Methanomicrobiales</taxon>
        <taxon>Methanocorpusculaceae</taxon>
        <taxon>Methanorbis</taxon>
    </lineage>
</organism>
<dbReference type="InterPro" id="IPR007712">
    <property type="entry name" value="RelE/ParE_toxin"/>
</dbReference>
<evidence type="ECO:0000313" key="2">
    <source>
        <dbReference type="EMBL" id="MDV0443375.1"/>
    </source>
</evidence>
<dbReference type="AlphaFoldDB" id="A0AAE4SDB4"/>
<dbReference type="SUPFAM" id="SSF143011">
    <property type="entry name" value="RelE-like"/>
    <property type="match status" value="1"/>
</dbReference>
<dbReference type="Gene3D" id="3.30.2310.20">
    <property type="entry name" value="RelE-like"/>
    <property type="match status" value="1"/>
</dbReference>
<dbReference type="PANTHER" id="PTHR35601">
    <property type="entry name" value="TOXIN RELE"/>
    <property type="match status" value="1"/>
</dbReference>
<dbReference type="InterPro" id="IPR035093">
    <property type="entry name" value="RelE/ParE_toxin_dom_sf"/>
</dbReference>
<dbReference type="EMBL" id="JAWDKB010000003">
    <property type="protein sequence ID" value="MDV0443375.1"/>
    <property type="molecule type" value="Genomic_DNA"/>
</dbReference>
<name>A0AAE4SDB4_9EURY</name>
<dbReference type="Pfam" id="PF05016">
    <property type="entry name" value="ParE_toxin"/>
    <property type="match status" value="1"/>
</dbReference>
<dbReference type="PANTHER" id="PTHR35601:SF1">
    <property type="entry name" value="TOXIN RELE"/>
    <property type="match status" value="1"/>
</dbReference>
<dbReference type="Proteomes" id="UP001283212">
    <property type="component" value="Unassembled WGS sequence"/>
</dbReference>
<dbReference type="RefSeq" id="WP_338095903.1">
    <property type="nucleotide sequence ID" value="NZ_JAWDKB010000003.1"/>
</dbReference>
<accession>A0AAE4SDB4</accession>
<evidence type="ECO:0000256" key="1">
    <source>
        <dbReference type="ARBA" id="ARBA00022649"/>
    </source>
</evidence>
<gene>
    <name evidence="2" type="ORF">McpCs1_07490</name>
</gene>
<protein>
    <recommendedName>
        <fullName evidence="4">Type II toxin-antitoxin system RelE/ParE family toxin</fullName>
    </recommendedName>
</protein>
<evidence type="ECO:0008006" key="4">
    <source>
        <dbReference type="Google" id="ProtNLM"/>
    </source>
</evidence>
<reference evidence="2 3" key="1">
    <citation type="submission" date="2023-06" db="EMBL/GenBank/DDBJ databases">
        <title>Genome sequence of Methancorpusculaceae sp. Cs1.</title>
        <authorList>
            <person name="Protasov E."/>
            <person name="Platt K."/>
            <person name="Poehlein A."/>
            <person name="Daniel R."/>
            <person name="Brune A."/>
        </authorList>
    </citation>
    <scope>NUCLEOTIDE SEQUENCE [LARGE SCALE GENOMIC DNA]</scope>
    <source>
        <strain evidence="2 3">Cs1</strain>
    </source>
</reference>
<sequence length="86" mass="10413">MTKIYSIEYYPAARRFLQKLDPHLALRLYESIEEIRFDPWSKTVPLVNMDDQRKLRVGEYRIILTIDDDRIFVTVVKIGHRKNIYK</sequence>
<proteinExistence type="predicted"/>
<keyword evidence="1" id="KW-1277">Toxin-antitoxin system</keyword>
<comment type="caution">
    <text evidence="2">The sequence shown here is derived from an EMBL/GenBank/DDBJ whole genome shotgun (WGS) entry which is preliminary data.</text>
</comment>
<keyword evidence="3" id="KW-1185">Reference proteome</keyword>
<evidence type="ECO:0000313" key="3">
    <source>
        <dbReference type="Proteomes" id="UP001283212"/>
    </source>
</evidence>